<evidence type="ECO:0000259" key="9">
    <source>
        <dbReference type="Pfam" id="PF21082"/>
    </source>
</evidence>
<evidence type="ECO:0000256" key="5">
    <source>
        <dbReference type="ARBA" id="ARBA00022989"/>
    </source>
</evidence>
<dbReference type="Gene3D" id="1.10.287.1260">
    <property type="match status" value="1"/>
</dbReference>
<dbReference type="SUPFAM" id="SSF50182">
    <property type="entry name" value="Sm-like ribonucleoproteins"/>
    <property type="match status" value="1"/>
</dbReference>
<evidence type="ECO:0000256" key="4">
    <source>
        <dbReference type="ARBA" id="ARBA00022692"/>
    </source>
</evidence>
<evidence type="ECO:0000256" key="7">
    <source>
        <dbReference type="RuleBase" id="RU369025"/>
    </source>
</evidence>
<keyword evidence="7" id="KW-0813">Transport</keyword>
<evidence type="ECO:0000256" key="6">
    <source>
        <dbReference type="ARBA" id="ARBA00023136"/>
    </source>
</evidence>
<organism evidence="11 12">
    <name type="scientific">Marinicella sediminis</name>
    <dbReference type="NCBI Taxonomy" id="1792834"/>
    <lineage>
        <taxon>Bacteria</taxon>
        <taxon>Pseudomonadati</taxon>
        <taxon>Pseudomonadota</taxon>
        <taxon>Gammaproteobacteria</taxon>
        <taxon>Lysobacterales</taxon>
        <taxon>Marinicellaceae</taxon>
        <taxon>Marinicella</taxon>
    </lineage>
</organism>
<proteinExistence type="inferred from homology"/>
<dbReference type="Pfam" id="PF00924">
    <property type="entry name" value="MS_channel_2nd"/>
    <property type="match status" value="1"/>
</dbReference>
<keyword evidence="7" id="KW-0407">Ion channel</keyword>
<feature type="domain" description="Mechanosensitive ion channel MscS C-terminal" evidence="9">
    <location>
        <begin position="188"/>
        <end position="265"/>
    </location>
</feature>
<keyword evidence="3" id="KW-1003">Cell membrane</keyword>
<dbReference type="InterPro" id="IPR049142">
    <property type="entry name" value="MS_channel_1st"/>
</dbReference>
<evidence type="ECO:0000256" key="3">
    <source>
        <dbReference type="ARBA" id="ARBA00022475"/>
    </source>
</evidence>
<dbReference type="Gene3D" id="2.30.30.60">
    <property type="match status" value="1"/>
</dbReference>
<dbReference type="PANTHER" id="PTHR30221:SF1">
    <property type="entry name" value="SMALL-CONDUCTANCE MECHANOSENSITIVE CHANNEL"/>
    <property type="match status" value="1"/>
</dbReference>
<keyword evidence="12" id="KW-1185">Reference proteome</keyword>
<dbReference type="Pfam" id="PF21088">
    <property type="entry name" value="MS_channel_1st"/>
    <property type="match status" value="1"/>
</dbReference>
<dbReference type="InterPro" id="IPR023408">
    <property type="entry name" value="MscS_beta-dom_sf"/>
</dbReference>
<dbReference type="Proteomes" id="UP001595533">
    <property type="component" value="Unassembled WGS sequence"/>
</dbReference>
<evidence type="ECO:0000256" key="2">
    <source>
        <dbReference type="ARBA" id="ARBA00008017"/>
    </source>
</evidence>
<comment type="caution">
    <text evidence="7">Lacks conserved residue(s) required for the propagation of feature annotation.</text>
</comment>
<dbReference type="Pfam" id="PF21082">
    <property type="entry name" value="MS_channel_3rd"/>
    <property type="match status" value="1"/>
</dbReference>
<feature type="transmembrane region" description="Helical" evidence="7">
    <location>
        <begin position="25"/>
        <end position="43"/>
    </location>
</feature>
<dbReference type="InterPro" id="IPR049278">
    <property type="entry name" value="MS_channel_C"/>
</dbReference>
<evidence type="ECO:0000313" key="12">
    <source>
        <dbReference type="Proteomes" id="UP001595533"/>
    </source>
</evidence>
<comment type="subunit">
    <text evidence="7">Homoheptamer.</text>
</comment>
<feature type="domain" description="Mechanosensitive ion channel transmembrane helices 2/3" evidence="10">
    <location>
        <begin position="73"/>
        <end position="114"/>
    </location>
</feature>
<keyword evidence="7" id="KW-0406">Ion transport</keyword>
<dbReference type="SUPFAM" id="SSF82861">
    <property type="entry name" value="Mechanosensitive channel protein MscS (YggB), transmembrane region"/>
    <property type="match status" value="1"/>
</dbReference>
<accession>A0ABV7JFI0</accession>
<dbReference type="EMBL" id="JBHRTS010000006">
    <property type="protein sequence ID" value="MFC3195008.1"/>
    <property type="molecule type" value="Genomic_DNA"/>
</dbReference>
<dbReference type="RefSeq" id="WP_232781873.1">
    <property type="nucleotide sequence ID" value="NZ_JBHRTS010000006.1"/>
</dbReference>
<dbReference type="InterPro" id="IPR010920">
    <property type="entry name" value="LSM_dom_sf"/>
</dbReference>
<evidence type="ECO:0000313" key="11">
    <source>
        <dbReference type="EMBL" id="MFC3195008.1"/>
    </source>
</evidence>
<name>A0ABV7JFI0_9GAMM</name>
<keyword evidence="5 7" id="KW-1133">Transmembrane helix</keyword>
<dbReference type="SUPFAM" id="SSF82689">
    <property type="entry name" value="Mechanosensitive channel protein MscS (YggB), C-terminal domain"/>
    <property type="match status" value="1"/>
</dbReference>
<comment type="caution">
    <text evidence="11">The sequence shown here is derived from an EMBL/GenBank/DDBJ whole genome shotgun (WGS) entry which is preliminary data.</text>
</comment>
<dbReference type="InterPro" id="IPR011066">
    <property type="entry name" value="MscS_channel_C_sf"/>
</dbReference>
<comment type="similarity">
    <text evidence="2 7">Belongs to the MscS (TC 1.A.23) family.</text>
</comment>
<keyword evidence="4 7" id="KW-0812">Transmembrane</keyword>
<comment type="subcellular location">
    <subcellularLocation>
        <location evidence="7">Cell inner membrane</location>
        <topology evidence="7">Multi-pass membrane protein</topology>
    </subcellularLocation>
    <subcellularLocation>
        <location evidence="1">Cell membrane</location>
        <topology evidence="1">Multi-pass membrane protein</topology>
    </subcellularLocation>
</comment>
<dbReference type="InterPro" id="IPR045275">
    <property type="entry name" value="MscS_archaea/bacteria_type"/>
</dbReference>
<keyword evidence="7" id="KW-0997">Cell inner membrane</keyword>
<feature type="domain" description="Mechanosensitive ion channel MscS" evidence="8">
    <location>
        <begin position="115"/>
        <end position="181"/>
    </location>
</feature>
<dbReference type="PANTHER" id="PTHR30221">
    <property type="entry name" value="SMALL-CONDUCTANCE MECHANOSENSITIVE CHANNEL"/>
    <property type="match status" value="1"/>
</dbReference>
<feature type="transmembrane region" description="Helical" evidence="7">
    <location>
        <begin position="74"/>
        <end position="91"/>
    </location>
</feature>
<evidence type="ECO:0000256" key="1">
    <source>
        <dbReference type="ARBA" id="ARBA00004651"/>
    </source>
</evidence>
<reference evidence="12" key="1">
    <citation type="journal article" date="2019" name="Int. J. Syst. Evol. Microbiol.">
        <title>The Global Catalogue of Microorganisms (GCM) 10K type strain sequencing project: providing services to taxonomists for standard genome sequencing and annotation.</title>
        <authorList>
            <consortium name="The Broad Institute Genomics Platform"/>
            <consortium name="The Broad Institute Genome Sequencing Center for Infectious Disease"/>
            <person name="Wu L."/>
            <person name="Ma J."/>
        </authorList>
    </citation>
    <scope>NUCLEOTIDE SEQUENCE [LARGE SCALE GENOMIC DNA]</scope>
    <source>
        <strain evidence="12">KCTC 42953</strain>
    </source>
</reference>
<evidence type="ECO:0000259" key="10">
    <source>
        <dbReference type="Pfam" id="PF21088"/>
    </source>
</evidence>
<protein>
    <recommendedName>
        <fullName evidence="7">Small-conductance mechanosensitive channel</fullName>
    </recommendedName>
</protein>
<gene>
    <name evidence="11" type="ORF">ACFODZ_12220</name>
</gene>
<feature type="transmembrane region" description="Helical" evidence="7">
    <location>
        <begin position="97"/>
        <end position="113"/>
    </location>
</feature>
<keyword evidence="6 7" id="KW-0472">Membrane</keyword>
<comment type="function">
    <text evidence="7">Mechanosensitive channel that participates in the regulation of osmotic pressure changes within the cell, opening in response to stretch forces in the membrane lipid bilayer, without the need for other proteins. Contributes to normal resistance to hypoosmotic shock. Forms an ion channel of 1.0 nanosiemens conductance with a slight preference for anions.</text>
</comment>
<sequence length="285" mass="31282">MAEENQNLFQQIKNQLTDYMSNPEMLLDVAQSLLLALAIYWVGKRIARLVSNMTGKGLTRTGNEAILVNFIKNIVYYILLTVVIVMALGQLGVQTTSLIAVMGAAGLAIGLALKDSLSNLASGVMLVLTRPFKKGDFVEVAGTSGKVTGIRLFSTILHSPDNKEMIIPNGQITADIIVNYTTEDKRRIDLVIGVSYDDDIREAKKILQDTITSHELVLSEPAPVVMLKDLGASSVDFVVRPWVKTEDYWTVYGELMEQIKLNIEAGGCAFPYPQTDVHLHQVNAG</sequence>
<dbReference type="InterPro" id="IPR011014">
    <property type="entry name" value="MscS_channel_TM-2"/>
</dbReference>
<dbReference type="InterPro" id="IPR006685">
    <property type="entry name" value="MscS_channel_2nd"/>
</dbReference>
<evidence type="ECO:0000259" key="8">
    <source>
        <dbReference type="Pfam" id="PF00924"/>
    </source>
</evidence>
<dbReference type="Gene3D" id="3.30.70.100">
    <property type="match status" value="1"/>
</dbReference>